<feature type="transmembrane region" description="Helical" evidence="1">
    <location>
        <begin position="21"/>
        <end position="39"/>
    </location>
</feature>
<dbReference type="EMBL" id="CP017886">
    <property type="protein sequence ID" value="APC18566.1"/>
    <property type="molecule type" value="Genomic_DNA"/>
</dbReference>
<dbReference type="AlphaFoldDB" id="A0A1J0ERD3"/>
<sequence>MTKIKRRTWKDMGTPEKVGMVSFWVLIIVVGYWLLVGLSKPQQLTASSKFEPVKALTTYSSASEQALLSASQHISALDKAMADSAAILKQGQLQELGAQSRAFNVLADAGQNKFGNSVFEPLGQCYSAGLYARSWWQSQLSAANNAGVEKIPGSIRDASNSYQAARDQCLKSADPIAVAKADAELDADLRKKFGGGKECLRVFTYDAKTKETNEKPRPAHCTN</sequence>
<evidence type="ECO:0000256" key="1">
    <source>
        <dbReference type="SAM" id="Phobius"/>
    </source>
</evidence>
<dbReference type="Proteomes" id="UP000182567">
    <property type="component" value="Chromosome"/>
</dbReference>
<accession>A0A1J0ERD3</accession>
<organism evidence="2 3">
    <name type="scientific">Pseudomonas frederiksbergensis</name>
    <dbReference type="NCBI Taxonomy" id="104087"/>
    <lineage>
        <taxon>Bacteria</taxon>
        <taxon>Pseudomonadati</taxon>
        <taxon>Pseudomonadota</taxon>
        <taxon>Gammaproteobacteria</taxon>
        <taxon>Pseudomonadales</taxon>
        <taxon>Pseudomonadaceae</taxon>
        <taxon>Pseudomonas</taxon>
    </lineage>
</organism>
<keyword evidence="1" id="KW-0472">Membrane</keyword>
<reference evidence="3" key="1">
    <citation type="submission" date="2016-10" db="EMBL/GenBank/DDBJ databases">
        <title>Pseudomonas frederiksbergensis ERGS4:02 complete genome.</title>
        <authorList>
            <person name="Kumar R."/>
            <person name="Acharya V."/>
            <person name="Singh D."/>
        </authorList>
    </citation>
    <scope>NUCLEOTIDE SEQUENCE [LARGE SCALE GENOMIC DNA]</scope>
    <source>
        <strain evidence="3">ERGS4:02</strain>
    </source>
</reference>
<evidence type="ECO:0000313" key="2">
    <source>
        <dbReference type="EMBL" id="APC18566.1"/>
    </source>
</evidence>
<dbReference type="RefSeq" id="WP_071554853.1">
    <property type="nucleotide sequence ID" value="NZ_CP017886.1"/>
</dbReference>
<keyword evidence="1" id="KW-1133">Transmembrane helix</keyword>
<name>A0A1J0ERD3_9PSED</name>
<dbReference type="OrthoDB" id="6890630at2"/>
<gene>
    <name evidence="2" type="ORF">BLL42_23685</name>
</gene>
<protein>
    <submittedName>
        <fullName evidence="2">Uncharacterized protein</fullName>
    </submittedName>
</protein>
<dbReference type="GeneID" id="46911288"/>
<evidence type="ECO:0000313" key="3">
    <source>
        <dbReference type="Proteomes" id="UP000182567"/>
    </source>
</evidence>
<proteinExistence type="predicted"/>
<keyword evidence="1" id="KW-0812">Transmembrane</keyword>